<dbReference type="Proteomes" id="UP001331761">
    <property type="component" value="Unassembled WGS sequence"/>
</dbReference>
<name>A0AAN8FNC5_TRICO</name>
<dbReference type="EMBL" id="WIXE01007861">
    <property type="protein sequence ID" value="KAK5980049.1"/>
    <property type="molecule type" value="Genomic_DNA"/>
</dbReference>
<organism evidence="2 3">
    <name type="scientific">Trichostrongylus colubriformis</name>
    <name type="common">Black scour worm</name>
    <dbReference type="NCBI Taxonomy" id="6319"/>
    <lineage>
        <taxon>Eukaryota</taxon>
        <taxon>Metazoa</taxon>
        <taxon>Ecdysozoa</taxon>
        <taxon>Nematoda</taxon>
        <taxon>Chromadorea</taxon>
        <taxon>Rhabditida</taxon>
        <taxon>Rhabditina</taxon>
        <taxon>Rhabditomorpha</taxon>
        <taxon>Strongyloidea</taxon>
        <taxon>Trichostrongylidae</taxon>
        <taxon>Trichostrongylus</taxon>
    </lineage>
</organism>
<keyword evidence="3" id="KW-1185">Reference proteome</keyword>
<evidence type="ECO:0000313" key="2">
    <source>
        <dbReference type="EMBL" id="KAK5980049.1"/>
    </source>
</evidence>
<feature type="transmembrane region" description="Helical" evidence="1">
    <location>
        <begin position="28"/>
        <end position="48"/>
    </location>
</feature>
<evidence type="ECO:0000256" key="1">
    <source>
        <dbReference type="SAM" id="Phobius"/>
    </source>
</evidence>
<gene>
    <name evidence="2" type="ORF">GCK32_000150</name>
</gene>
<sequence length="76" mass="8379">MRPISTNKSRTRRSLETAFAEQEKAAKFASAATAFIMLICFFVLPVAWSSLFHLIPISAPACTPSGYDPWSEIADL</sequence>
<keyword evidence="1" id="KW-0812">Transmembrane</keyword>
<proteinExistence type="predicted"/>
<evidence type="ECO:0000313" key="3">
    <source>
        <dbReference type="Proteomes" id="UP001331761"/>
    </source>
</evidence>
<accession>A0AAN8FNC5</accession>
<dbReference type="AlphaFoldDB" id="A0AAN8FNC5"/>
<keyword evidence="1" id="KW-1133">Transmembrane helix</keyword>
<keyword evidence="1" id="KW-0472">Membrane</keyword>
<protein>
    <submittedName>
        <fullName evidence="2">Uncharacterized protein</fullName>
    </submittedName>
</protein>
<reference evidence="2 3" key="1">
    <citation type="submission" date="2019-10" db="EMBL/GenBank/DDBJ databases">
        <title>Assembly and Annotation for the nematode Trichostrongylus colubriformis.</title>
        <authorList>
            <person name="Martin J."/>
        </authorList>
    </citation>
    <scope>NUCLEOTIDE SEQUENCE [LARGE SCALE GENOMIC DNA]</scope>
    <source>
        <strain evidence="2">G859</strain>
        <tissue evidence="2">Whole worm</tissue>
    </source>
</reference>
<comment type="caution">
    <text evidence="2">The sequence shown here is derived from an EMBL/GenBank/DDBJ whole genome shotgun (WGS) entry which is preliminary data.</text>
</comment>